<evidence type="ECO:0000259" key="3">
    <source>
        <dbReference type="Pfam" id="PF01555"/>
    </source>
</evidence>
<feature type="domain" description="DNA methylase N-4/N-6" evidence="3">
    <location>
        <begin position="43"/>
        <end position="115"/>
    </location>
</feature>
<protein>
    <submittedName>
        <fullName evidence="4">Site-specific DNA-methyltransferase</fullName>
    </submittedName>
</protein>
<proteinExistence type="predicted"/>
<comment type="caution">
    <text evidence="4">The sequence shown here is derived from an EMBL/GenBank/DDBJ whole genome shotgun (WGS) entry which is preliminary data.</text>
</comment>
<sequence>MQEEIEKDNVAFGPDETTVPSLKSYLFENVTQVMRSVTFSYAQKATQEFDALFDGHHIFDNPKHYADLSQIVEYLTDENDLILDFFAGTCPTAHAVYNLNLKRETYRNFICIQLQEPVNKKEASGKNALELGYKTIADIGKARIHRVLSNTQNEAQGQQPLLIDRAYRGDFGFRVFKLGESNYRQWKGVDEKDGEAYVDQMSFFTDLLTPGWTPEDVIWEVALKEGYSLSSLIVNLSGITGNQVWRVTDPDRDQSFYICLDDVLKEETVQAMRLNKEDLFVCRDAALTDEMAVNLALQCKLKIL</sequence>
<keyword evidence="2" id="KW-0808">Transferase</keyword>
<dbReference type="RefSeq" id="WP_301677240.1">
    <property type="nucleotide sequence ID" value="NZ_VCYI01000006.1"/>
</dbReference>
<name>A0ABT8M0W6_9EURY</name>
<reference evidence="4" key="1">
    <citation type="submission" date="2019-05" db="EMBL/GenBank/DDBJ databases">
        <title>Isolation and characterization of methanogens from the cold seep sediment at Four-Way Closure Ridge.</title>
        <authorList>
            <person name="You Y.-T."/>
            <person name="Chen S.-C."/>
            <person name="Zhang W.-L."/>
            <person name="Lai M.-C."/>
        </authorList>
    </citation>
    <scope>NUCLEOTIDE SEQUENCE</scope>
    <source>
        <strain evidence="4">FWC-SCC3</strain>
    </source>
</reference>
<dbReference type="Gene3D" id="3.40.50.150">
    <property type="entry name" value="Vaccinia Virus protein VP39"/>
    <property type="match status" value="1"/>
</dbReference>
<dbReference type="InterPro" id="IPR002941">
    <property type="entry name" value="DNA_methylase_N4/N6"/>
</dbReference>
<accession>A0ABT8M0W6</accession>
<dbReference type="Proteomes" id="UP001168423">
    <property type="component" value="Unassembled WGS sequence"/>
</dbReference>
<dbReference type="SUPFAM" id="SSF53335">
    <property type="entry name" value="S-adenosyl-L-methionine-dependent methyltransferases"/>
    <property type="match status" value="1"/>
</dbReference>
<evidence type="ECO:0000256" key="1">
    <source>
        <dbReference type="ARBA" id="ARBA00022603"/>
    </source>
</evidence>
<evidence type="ECO:0000313" key="5">
    <source>
        <dbReference type="Proteomes" id="UP001168423"/>
    </source>
</evidence>
<dbReference type="Pfam" id="PF01555">
    <property type="entry name" value="N6_N4_Mtase"/>
    <property type="match status" value="1"/>
</dbReference>
<evidence type="ECO:0000313" key="4">
    <source>
        <dbReference type="EMBL" id="MDN7012659.1"/>
    </source>
</evidence>
<gene>
    <name evidence="4" type="ORF">FGW20_06320</name>
</gene>
<keyword evidence="5" id="KW-1185">Reference proteome</keyword>
<keyword evidence="1" id="KW-0489">Methyltransferase</keyword>
<organism evidence="4 5">
    <name type="scientific">Methanoculleus methanifontis</name>
    <dbReference type="NCBI Taxonomy" id="2584086"/>
    <lineage>
        <taxon>Archaea</taxon>
        <taxon>Methanobacteriati</taxon>
        <taxon>Methanobacteriota</taxon>
        <taxon>Stenosarchaea group</taxon>
        <taxon>Methanomicrobia</taxon>
        <taxon>Methanomicrobiales</taxon>
        <taxon>Methanomicrobiaceae</taxon>
        <taxon>Methanoculleus</taxon>
    </lineage>
</organism>
<evidence type="ECO:0000256" key="2">
    <source>
        <dbReference type="ARBA" id="ARBA00022679"/>
    </source>
</evidence>
<dbReference type="EMBL" id="VCYI01000006">
    <property type="protein sequence ID" value="MDN7012659.1"/>
    <property type="molecule type" value="Genomic_DNA"/>
</dbReference>
<dbReference type="InterPro" id="IPR029063">
    <property type="entry name" value="SAM-dependent_MTases_sf"/>
</dbReference>